<dbReference type="EMBL" id="AGCM01000018">
    <property type="protein sequence ID" value="EHM55898.1"/>
    <property type="molecule type" value="Genomic_DNA"/>
</dbReference>
<comment type="caution">
    <text evidence="1">The sequence shown here is derived from an EMBL/GenBank/DDBJ whole genome shotgun (WGS) entry which is preliminary data.</text>
</comment>
<dbReference type="Proteomes" id="UP000004750">
    <property type="component" value="Unassembled WGS sequence"/>
</dbReference>
<organism evidence="1 2">
    <name type="scientific">Cardiobacterium valvarum F0432</name>
    <dbReference type="NCBI Taxonomy" id="797473"/>
    <lineage>
        <taxon>Bacteria</taxon>
        <taxon>Pseudomonadati</taxon>
        <taxon>Pseudomonadota</taxon>
        <taxon>Gammaproteobacteria</taxon>
        <taxon>Cardiobacteriales</taxon>
        <taxon>Cardiobacteriaceae</taxon>
        <taxon>Cardiobacterium</taxon>
    </lineage>
</organism>
<evidence type="ECO:0000313" key="1">
    <source>
        <dbReference type="EMBL" id="EHM55898.1"/>
    </source>
</evidence>
<sequence>MLTCRHDNGFPAGLERFLCHFYHSFPIIFCHKRRHLPVN</sequence>
<evidence type="ECO:0000313" key="2">
    <source>
        <dbReference type="Proteomes" id="UP000004750"/>
    </source>
</evidence>
<reference evidence="1 2" key="1">
    <citation type="submission" date="2011-08" db="EMBL/GenBank/DDBJ databases">
        <authorList>
            <person name="Weinstock G."/>
            <person name="Sodergren E."/>
            <person name="Clifton S."/>
            <person name="Fulton L."/>
            <person name="Fulton B."/>
            <person name="Courtney L."/>
            <person name="Fronick C."/>
            <person name="Harrison M."/>
            <person name="Strong C."/>
            <person name="Farmer C."/>
            <person name="Delahaunty K."/>
            <person name="Markovic C."/>
            <person name="Hall O."/>
            <person name="Minx P."/>
            <person name="Tomlinson C."/>
            <person name="Mitreva M."/>
            <person name="Hou S."/>
            <person name="Chen J."/>
            <person name="Wollam A."/>
            <person name="Pepin K.H."/>
            <person name="Johnson M."/>
            <person name="Bhonagiri V."/>
            <person name="Zhang X."/>
            <person name="Suruliraj S."/>
            <person name="Warren W."/>
            <person name="Chinwalla A."/>
            <person name="Mardis E.R."/>
            <person name="Wilson R.K."/>
        </authorList>
    </citation>
    <scope>NUCLEOTIDE SEQUENCE [LARGE SCALE GENOMIC DNA]</scope>
    <source>
        <strain evidence="1 2">F0432</strain>
    </source>
</reference>
<dbReference type="HOGENOM" id="CLU_3306691_0_0_6"/>
<name>G9ZC53_9GAMM</name>
<protein>
    <submittedName>
        <fullName evidence="1">Uncharacterized protein</fullName>
    </submittedName>
</protein>
<dbReference type="AlphaFoldDB" id="G9ZC53"/>
<proteinExistence type="predicted"/>
<gene>
    <name evidence="1" type="ORF">HMPREF9080_00330</name>
</gene>
<accession>G9ZC53</accession>